<proteinExistence type="inferred from homology"/>
<dbReference type="SUPFAM" id="SSF54184">
    <property type="entry name" value="Penicillin-binding protein 2x (pbp-2x), c-terminal domain"/>
    <property type="match status" value="2"/>
</dbReference>
<dbReference type="OrthoDB" id="2378949at2"/>
<comment type="similarity">
    <text evidence="2">Belongs to the transpeptidase family.</text>
</comment>
<evidence type="ECO:0000313" key="7">
    <source>
        <dbReference type="Proteomes" id="UP000231932"/>
    </source>
</evidence>
<gene>
    <name evidence="6" type="ORF">CVV65_07090</name>
</gene>
<dbReference type="InterPro" id="IPR012338">
    <property type="entry name" value="Beta-lactam/transpept-like"/>
</dbReference>
<feature type="compositionally biased region" description="Polar residues" evidence="4">
    <location>
        <begin position="594"/>
        <end position="603"/>
    </location>
</feature>
<keyword evidence="3" id="KW-0472">Membrane</keyword>
<dbReference type="Gene3D" id="3.30.450.330">
    <property type="match status" value="1"/>
</dbReference>
<dbReference type="Pfam" id="PF00905">
    <property type="entry name" value="Transpeptidase"/>
    <property type="match status" value="1"/>
</dbReference>
<evidence type="ECO:0000256" key="1">
    <source>
        <dbReference type="ARBA" id="ARBA00004370"/>
    </source>
</evidence>
<evidence type="ECO:0000256" key="2">
    <source>
        <dbReference type="ARBA" id="ARBA00007171"/>
    </source>
</evidence>
<sequence length="718" mass="76460">MRRGRRRHVWLLGGLVATLAAVTLRLGWIQVVDTPAWAAQAENVWVANEDLPANRGEILDRNGRVLAETVPAYNVVLHTKAGQFPDIPVVGEAAVAKLAPLVHMTPAQIDQVVSAAGEWTELRPGGMRLDEDVAQKIRSLKLPGVFLTDTTKRVYPGGSLAAHVLGFTNVETGEGQAGVELEYNNILKGQPGHARYLKDRNGYPLPFGKEQIDPPVDGKNVVLTIDSAIQAIVERELDRLMADAHPQTASVIVADPRTGEILAMANRPTFDPNQYWKSSSSVLDRNIAISDPFEPGSTFKLVTLTAALAEHKVNLNDTFQSGKIVVQGVPIHDWNWTGFGTISFRQAVIVSSNVGFVILGQRVGAEKLYEYIDRFGFNSKTGIDLPGESGAQLFDPATIRPIDLATTAFGQGIAVTPIQQVEEVMAIADGGKLVRPHVLKEVVDPKTGAVLRNQGTEVIRDGVAPPDVLNTVRQIMEDVVSKDTSKAAYIPGYHVAGKTGTAQIPLPNHTGYYPDRYRTSFIGFAPAHDPRVLIYVTAEAPKVALQFGNTVASPVAKRILEQVLPYLGVAPDPKDLAANPPKGAPNPAPPAPQNLVTVPSVQGKDSGQAQQILRAAGLKAWLTGKPGPVAHQWPAPGVQVAKGAGVVLQTPARDDGKVAVPDFTGLTMRDAADLCAAVGLKLSPTGDGWAISQSVPAGGLVPAGSSVQVTFKSRSPGS</sequence>
<dbReference type="InterPro" id="IPR036138">
    <property type="entry name" value="PBP_dimer_sf"/>
</dbReference>
<organism evidence="6 7">
    <name type="scientific">Kyrpidia spormannii</name>
    <dbReference type="NCBI Taxonomy" id="2055160"/>
    <lineage>
        <taxon>Bacteria</taxon>
        <taxon>Bacillati</taxon>
        <taxon>Bacillota</taxon>
        <taxon>Bacilli</taxon>
        <taxon>Bacillales</taxon>
        <taxon>Alicyclobacillaceae</taxon>
        <taxon>Kyrpidia</taxon>
    </lineage>
</organism>
<evidence type="ECO:0000256" key="4">
    <source>
        <dbReference type="SAM" id="MobiDB-lite"/>
    </source>
</evidence>
<dbReference type="PANTHER" id="PTHR30627:SF1">
    <property type="entry name" value="PEPTIDOGLYCAN D,D-TRANSPEPTIDASE FTSI"/>
    <property type="match status" value="1"/>
</dbReference>
<dbReference type="GO" id="GO:0071555">
    <property type="term" value="P:cell wall organization"/>
    <property type="evidence" value="ECO:0007669"/>
    <property type="project" value="TreeGrafter"/>
</dbReference>
<feature type="compositionally biased region" description="Pro residues" evidence="4">
    <location>
        <begin position="582"/>
        <end position="592"/>
    </location>
</feature>
<name>A0A2K8N8G2_9BACL</name>
<dbReference type="InterPro" id="IPR050515">
    <property type="entry name" value="Beta-lactam/transpept"/>
</dbReference>
<dbReference type="InterPro" id="IPR005543">
    <property type="entry name" value="PASTA_dom"/>
</dbReference>
<dbReference type="CDD" id="cd06577">
    <property type="entry name" value="PASTA_pknB"/>
    <property type="match status" value="1"/>
</dbReference>
<dbReference type="Gene3D" id="3.30.10.20">
    <property type="match status" value="2"/>
</dbReference>
<accession>A0A2K8N8G2</accession>
<dbReference type="Gene3D" id="3.90.1310.10">
    <property type="entry name" value="Penicillin-binding protein 2a (Domain 2)"/>
    <property type="match status" value="1"/>
</dbReference>
<dbReference type="SMART" id="SM00740">
    <property type="entry name" value="PASTA"/>
    <property type="match status" value="2"/>
</dbReference>
<dbReference type="SUPFAM" id="SSF56519">
    <property type="entry name" value="Penicillin binding protein dimerisation domain"/>
    <property type="match status" value="1"/>
</dbReference>
<dbReference type="KEGG" id="kyr:CVV65_07090"/>
<dbReference type="PANTHER" id="PTHR30627">
    <property type="entry name" value="PEPTIDOGLYCAN D,D-TRANSPEPTIDASE"/>
    <property type="match status" value="1"/>
</dbReference>
<keyword evidence="7" id="KW-1185">Reference proteome</keyword>
<dbReference type="RefSeq" id="WP_100667534.1">
    <property type="nucleotide sequence ID" value="NZ_CP024955.1"/>
</dbReference>
<reference evidence="7" key="1">
    <citation type="submission" date="2017-11" db="EMBL/GenBank/DDBJ databases">
        <title>Complete Genome Sequence of Kyrpidia sp. Strain EA-1, a thermophilic, hydrogen-oxidizing Bacterium, isolated from the Azores.</title>
        <authorList>
            <person name="Reiner J.E."/>
            <person name="Lapp C.J."/>
            <person name="Bunk B."/>
            <person name="Gescher J."/>
        </authorList>
    </citation>
    <scope>NUCLEOTIDE SEQUENCE [LARGE SCALE GENOMIC DNA]</scope>
    <source>
        <strain evidence="7">EA-1</strain>
    </source>
</reference>
<dbReference type="GO" id="GO:0008658">
    <property type="term" value="F:penicillin binding"/>
    <property type="evidence" value="ECO:0007669"/>
    <property type="project" value="InterPro"/>
</dbReference>
<comment type="subcellular location">
    <subcellularLocation>
        <location evidence="1">Membrane</location>
    </subcellularLocation>
</comment>
<dbReference type="EMBL" id="CP024955">
    <property type="protein sequence ID" value="ATY84722.1"/>
    <property type="molecule type" value="Genomic_DNA"/>
</dbReference>
<evidence type="ECO:0000259" key="5">
    <source>
        <dbReference type="PROSITE" id="PS51178"/>
    </source>
</evidence>
<dbReference type="InterPro" id="IPR001460">
    <property type="entry name" value="PCN-bd_Tpept"/>
</dbReference>
<protein>
    <recommendedName>
        <fullName evidence="5">PASTA domain-containing protein</fullName>
    </recommendedName>
</protein>
<dbReference type="Gene3D" id="3.40.710.10">
    <property type="entry name" value="DD-peptidase/beta-lactamase superfamily"/>
    <property type="match status" value="1"/>
</dbReference>
<dbReference type="Pfam" id="PF03793">
    <property type="entry name" value="PASTA"/>
    <property type="match status" value="2"/>
</dbReference>
<evidence type="ECO:0000256" key="3">
    <source>
        <dbReference type="ARBA" id="ARBA00023136"/>
    </source>
</evidence>
<dbReference type="CDD" id="cd06575">
    <property type="entry name" value="PASTA_Pbp2x-like_2"/>
    <property type="match status" value="1"/>
</dbReference>
<feature type="domain" description="PASTA" evidence="5">
    <location>
        <begin position="591"/>
        <end position="652"/>
    </location>
</feature>
<dbReference type="InterPro" id="IPR005311">
    <property type="entry name" value="PBP_dimer"/>
</dbReference>
<dbReference type="AlphaFoldDB" id="A0A2K8N8G2"/>
<dbReference type="GO" id="GO:0005886">
    <property type="term" value="C:plasma membrane"/>
    <property type="evidence" value="ECO:0007669"/>
    <property type="project" value="TreeGrafter"/>
</dbReference>
<evidence type="ECO:0000313" key="6">
    <source>
        <dbReference type="EMBL" id="ATY84722.1"/>
    </source>
</evidence>
<feature type="domain" description="PASTA" evidence="5">
    <location>
        <begin position="654"/>
        <end position="713"/>
    </location>
</feature>
<dbReference type="Pfam" id="PF03717">
    <property type="entry name" value="PBP_dimer"/>
    <property type="match status" value="1"/>
</dbReference>
<dbReference type="PROSITE" id="PS51178">
    <property type="entry name" value="PASTA"/>
    <property type="match status" value="2"/>
</dbReference>
<feature type="region of interest" description="Disordered" evidence="4">
    <location>
        <begin position="574"/>
        <end position="603"/>
    </location>
</feature>
<dbReference type="SUPFAM" id="SSF56601">
    <property type="entry name" value="beta-lactamase/transpeptidase-like"/>
    <property type="match status" value="1"/>
</dbReference>
<dbReference type="Proteomes" id="UP000231932">
    <property type="component" value="Chromosome"/>
</dbReference>